<dbReference type="AlphaFoldDB" id="D8RNM1"/>
<reference evidence="2 3" key="1">
    <citation type="journal article" date="2011" name="Science">
        <title>The Selaginella genome identifies genetic changes associated with the evolution of vascular plants.</title>
        <authorList>
            <person name="Banks J.A."/>
            <person name="Nishiyama T."/>
            <person name="Hasebe M."/>
            <person name="Bowman J.L."/>
            <person name="Gribskov M."/>
            <person name="dePamphilis C."/>
            <person name="Albert V.A."/>
            <person name="Aono N."/>
            <person name="Aoyama T."/>
            <person name="Ambrose B.A."/>
            <person name="Ashton N.W."/>
            <person name="Axtell M.J."/>
            <person name="Barker E."/>
            <person name="Barker M.S."/>
            <person name="Bennetzen J.L."/>
            <person name="Bonawitz N.D."/>
            <person name="Chapple C."/>
            <person name="Cheng C."/>
            <person name="Correa L.G."/>
            <person name="Dacre M."/>
            <person name="DeBarry J."/>
            <person name="Dreyer I."/>
            <person name="Elias M."/>
            <person name="Engstrom E.M."/>
            <person name="Estelle M."/>
            <person name="Feng L."/>
            <person name="Finet C."/>
            <person name="Floyd S.K."/>
            <person name="Frommer W.B."/>
            <person name="Fujita T."/>
            <person name="Gramzow L."/>
            <person name="Gutensohn M."/>
            <person name="Harholt J."/>
            <person name="Hattori M."/>
            <person name="Heyl A."/>
            <person name="Hirai T."/>
            <person name="Hiwatashi Y."/>
            <person name="Ishikawa M."/>
            <person name="Iwata M."/>
            <person name="Karol K.G."/>
            <person name="Koehler B."/>
            <person name="Kolukisaoglu U."/>
            <person name="Kubo M."/>
            <person name="Kurata T."/>
            <person name="Lalonde S."/>
            <person name="Li K."/>
            <person name="Li Y."/>
            <person name="Litt A."/>
            <person name="Lyons E."/>
            <person name="Manning G."/>
            <person name="Maruyama T."/>
            <person name="Michael T.P."/>
            <person name="Mikami K."/>
            <person name="Miyazaki S."/>
            <person name="Morinaga S."/>
            <person name="Murata T."/>
            <person name="Mueller-Roeber B."/>
            <person name="Nelson D.R."/>
            <person name="Obara M."/>
            <person name="Oguri Y."/>
            <person name="Olmstead R.G."/>
            <person name="Onodera N."/>
            <person name="Petersen B.L."/>
            <person name="Pils B."/>
            <person name="Prigge M."/>
            <person name="Rensing S.A."/>
            <person name="Riano-Pachon D.M."/>
            <person name="Roberts A.W."/>
            <person name="Sato Y."/>
            <person name="Scheller H.V."/>
            <person name="Schulz B."/>
            <person name="Schulz C."/>
            <person name="Shakirov E.V."/>
            <person name="Shibagaki N."/>
            <person name="Shinohara N."/>
            <person name="Shippen D.E."/>
            <person name="Soerensen I."/>
            <person name="Sotooka R."/>
            <person name="Sugimoto N."/>
            <person name="Sugita M."/>
            <person name="Sumikawa N."/>
            <person name="Tanurdzic M."/>
            <person name="Theissen G."/>
            <person name="Ulvskov P."/>
            <person name="Wakazuki S."/>
            <person name="Weng J.K."/>
            <person name="Willats W.W."/>
            <person name="Wipf D."/>
            <person name="Wolf P.G."/>
            <person name="Yang L."/>
            <person name="Zimmer A.D."/>
            <person name="Zhu Q."/>
            <person name="Mitros T."/>
            <person name="Hellsten U."/>
            <person name="Loque D."/>
            <person name="Otillar R."/>
            <person name="Salamov A."/>
            <person name="Schmutz J."/>
            <person name="Shapiro H."/>
            <person name="Lindquist E."/>
            <person name="Lucas S."/>
            <person name="Rokhsar D."/>
            <person name="Grigoriev I.V."/>
        </authorList>
    </citation>
    <scope>NUCLEOTIDE SEQUENCE [LARGE SCALE GENOMIC DNA]</scope>
</reference>
<feature type="compositionally biased region" description="Polar residues" evidence="1">
    <location>
        <begin position="56"/>
        <end position="79"/>
    </location>
</feature>
<name>D8RNM1_SELML</name>
<evidence type="ECO:0000313" key="2">
    <source>
        <dbReference type="EMBL" id="EFJ26107.1"/>
    </source>
</evidence>
<evidence type="ECO:0000313" key="3">
    <source>
        <dbReference type="Proteomes" id="UP000001514"/>
    </source>
</evidence>
<organism evidence="3">
    <name type="scientific">Selaginella moellendorffii</name>
    <name type="common">Spikemoss</name>
    <dbReference type="NCBI Taxonomy" id="88036"/>
    <lineage>
        <taxon>Eukaryota</taxon>
        <taxon>Viridiplantae</taxon>
        <taxon>Streptophyta</taxon>
        <taxon>Embryophyta</taxon>
        <taxon>Tracheophyta</taxon>
        <taxon>Lycopodiopsida</taxon>
        <taxon>Selaginellales</taxon>
        <taxon>Selaginellaceae</taxon>
        <taxon>Selaginella</taxon>
    </lineage>
</organism>
<protein>
    <submittedName>
        <fullName evidence="2">Uncharacterized protein</fullName>
    </submittedName>
</protein>
<dbReference type="EMBL" id="GL377585">
    <property type="protein sequence ID" value="EFJ26107.1"/>
    <property type="molecule type" value="Genomic_DNA"/>
</dbReference>
<dbReference type="Gramene" id="EFJ26107">
    <property type="protein sequence ID" value="EFJ26107"/>
    <property type="gene ID" value="SELMODRAFT_413186"/>
</dbReference>
<keyword evidence="3" id="KW-1185">Reference proteome</keyword>
<dbReference type="Proteomes" id="UP000001514">
    <property type="component" value="Unassembled WGS sequence"/>
</dbReference>
<dbReference type="InParanoid" id="D8RNM1"/>
<accession>D8RNM1</accession>
<feature type="region of interest" description="Disordered" evidence="1">
    <location>
        <begin position="56"/>
        <end position="80"/>
    </location>
</feature>
<evidence type="ECO:0000256" key="1">
    <source>
        <dbReference type="SAM" id="MobiDB-lite"/>
    </source>
</evidence>
<proteinExistence type="predicted"/>
<dbReference type="KEGG" id="smo:SELMODRAFT_413186"/>
<dbReference type="HOGENOM" id="CLU_1362441_0_0_1"/>
<sequence length="201" mass="22612">MKHVALHIGKRRQVKIGVFIFLWHIYEHYTSQKNPMPFLTPPLISPLREIARDMQTSQNPNDMDSNQKQIHDSPTSIETTPMPMQISSSIGEVMSTQTDNTRPQISTHDVPIDATKLLAIDTTNKSTYASDSDTLSANQYSEMRQPQQQQMLQQHYKVKVLSYIKIITKKVDGGIALKVVIGLNLDLALAIDGCSLYLGTM</sequence>
<gene>
    <name evidence="2" type="ORF">SELMODRAFT_413186</name>
</gene>